<dbReference type="GO" id="GO:0032012">
    <property type="term" value="P:regulation of ARF protein signal transduction"/>
    <property type="evidence" value="ECO:0007669"/>
    <property type="project" value="InterPro"/>
</dbReference>
<feature type="domain" description="SEC7" evidence="2">
    <location>
        <begin position="47"/>
        <end position="243"/>
    </location>
</feature>
<name>D8M5W8_BLAHO</name>
<organism evidence="3">
    <name type="scientific">Blastocystis hominis</name>
    <dbReference type="NCBI Taxonomy" id="12968"/>
    <lineage>
        <taxon>Eukaryota</taxon>
        <taxon>Sar</taxon>
        <taxon>Stramenopiles</taxon>
        <taxon>Bigyra</taxon>
        <taxon>Opalozoa</taxon>
        <taxon>Opalinata</taxon>
        <taxon>Blastocystidae</taxon>
        <taxon>Blastocystis</taxon>
    </lineage>
</organism>
<dbReference type="RefSeq" id="XP_012897615.1">
    <property type="nucleotide sequence ID" value="XM_013042161.1"/>
</dbReference>
<dbReference type="AlphaFoldDB" id="D8M5W8"/>
<proteinExistence type="predicted"/>
<dbReference type="GO" id="GO:0005737">
    <property type="term" value="C:cytoplasm"/>
    <property type="evidence" value="ECO:0007669"/>
    <property type="project" value="UniProtKB-ARBA"/>
</dbReference>
<feature type="compositionally biased region" description="Low complexity" evidence="1">
    <location>
        <begin position="369"/>
        <end position="392"/>
    </location>
</feature>
<dbReference type="PANTHER" id="PTHR10663">
    <property type="entry name" value="GUANYL-NUCLEOTIDE EXCHANGE FACTOR"/>
    <property type="match status" value="1"/>
</dbReference>
<dbReference type="Gene3D" id="1.10.1000.11">
    <property type="entry name" value="Arf Nucleotide-binding Site Opener,domain 2"/>
    <property type="match status" value="1"/>
</dbReference>
<dbReference type="Gene3D" id="1.10.220.20">
    <property type="match status" value="1"/>
</dbReference>
<sequence>MYNGLHCIHRRIDTKLEEQQAAIESGKSPFLDDAESMDCPYHISPQMLWVDKVKKRTLQEGALVFNESAKEGIKYLQEAQLISDPATPADIARFLRFTPGLSKSQIGEYLGKNQEENKETLYEYVHTFDFTNTTLLTALRMFLDTFLLPGEAQQIDRIMESFARHAYEQSVDHDILINPDVTYCVCFSIIMLNTDLHNPNMKPERRMQLKDFIKLNKNYGEMNHGQDLTDEFLIDIYKSIASEQIFTSSIVSERFPPHPQATNDQLRNEQWVNVIRQSHIPEKQQFIAHSSEFFEHCAHCSAGMYDRDIFSIVWSSSLAAAGALLEVTEDHRLMEFSLDVFVTLARISAFFNLSVSSFPLFQCRTLSTRSCTSSPSSPASRRSTSIRRAPTIPSSSSCASAKTLLRKPRS</sequence>
<evidence type="ECO:0000256" key="1">
    <source>
        <dbReference type="SAM" id="MobiDB-lite"/>
    </source>
</evidence>
<dbReference type="SMART" id="SM00222">
    <property type="entry name" value="Sec7"/>
    <property type="match status" value="1"/>
</dbReference>
<dbReference type="InterPro" id="IPR035999">
    <property type="entry name" value="Sec7_dom_sf"/>
</dbReference>
<dbReference type="GeneID" id="24920521"/>
<dbReference type="GO" id="GO:0012505">
    <property type="term" value="C:endomembrane system"/>
    <property type="evidence" value="ECO:0007669"/>
    <property type="project" value="UniProtKB-ARBA"/>
</dbReference>
<dbReference type="PROSITE" id="PS50190">
    <property type="entry name" value="SEC7"/>
    <property type="match status" value="1"/>
</dbReference>
<reference evidence="3" key="1">
    <citation type="submission" date="2010-02" db="EMBL/GenBank/DDBJ databases">
        <title>Sequencing and annotation of the Blastocystis hominis genome.</title>
        <authorList>
            <person name="Wincker P."/>
        </authorList>
    </citation>
    <scope>NUCLEOTIDE SEQUENCE</scope>
    <source>
        <strain evidence="3">Singapore isolate B</strain>
    </source>
</reference>
<accession>D8M5W8</accession>
<dbReference type="SUPFAM" id="SSF48425">
    <property type="entry name" value="Sec7 domain"/>
    <property type="match status" value="1"/>
</dbReference>
<dbReference type="GO" id="GO:0016192">
    <property type="term" value="P:vesicle-mediated transport"/>
    <property type="evidence" value="ECO:0007669"/>
    <property type="project" value="UniProtKB-ARBA"/>
</dbReference>
<dbReference type="CDD" id="cd00171">
    <property type="entry name" value="Sec7"/>
    <property type="match status" value="1"/>
</dbReference>
<dbReference type="InParanoid" id="D8M5W8"/>
<dbReference type="InterPro" id="IPR000904">
    <property type="entry name" value="Sec7_dom"/>
</dbReference>
<keyword evidence="4" id="KW-1185">Reference proteome</keyword>
<dbReference type="InterPro" id="IPR023394">
    <property type="entry name" value="Sec7_C_sf"/>
</dbReference>
<evidence type="ECO:0000259" key="2">
    <source>
        <dbReference type="PROSITE" id="PS50190"/>
    </source>
</evidence>
<protein>
    <recommendedName>
        <fullName evidence="2">SEC7 domain-containing protein</fullName>
    </recommendedName>
</protein>
<dbReference type="Proteomes" id="UP000008312">
    <property type="component" value="Unassembled WGS sequence"/>
</dbReference>
<dbReference type="EMBL" id="FN668661">
    <property type="protein sequence ID" value="CBK23567.2"/>
    <property type="molecule type" value="Genomic_DNA"/>
</dbReference>
<evidence type="ECO:0000313" key="3">
    <source>
        <dbReference type="EMBL" id="CBK23567.2"/>
    </source>
</evidence>
<dbReference type="Pfam" id="PF01369">
    <property type="entry name" value="Sec7"/>
    <property type="match status" value="1"/>
</dbReference>
<gene>
    <name evidence="3" type="ORF">GSBLH_T00003420001</name>
</gene>
<dbReference type="GO" id="GO:0005085">
    <property type="term" value="F:guanyl-nucleotide exchange factor activity"/>
    <property type="evidence" value="ECO:0007669"/>
    <property type="project" value="InterPro"/>
</dbReference>
<feature type="region of interest" description="Disordered" evidence="1">
    <location>
        <begin position="369"/>
        <end position="410"/>
    </location>
</feature>
<evidence type="ECO:0000313" key="4">
    <source>
        <dbReference type="Proteomes" id="UP000008312"/>
    </source>
</evidence>
<dbReference type="OrthoDB" id="430364at2759"/>
<dbReference type="PANTHER" id="PTHR10663:SF388">
    <property type="entry name" value="GOLGI-SPECIFIC BREFELDIN A-RESISTANCE GUANINE NUCLEOTIDE EXCHANGE FACTOR 1"/>
    <property type="match status" value="1"/>
</dbReference>